<dbReference type="InterPro" id="IPR040097">
    <property type="entry name" value="FAAL/FAAC"/>
</dbReference>
<keyword evidence="2" id="KW-0436">Ligase</keyword>
<dbReference type="PANTHER" id="PTHR22754">
    <property type="entry name" value="DISCO-INTERACTING PROTEIN 2 DIP2 -RELATED"/>
    <property type="match status" value="1"/>
</dbReference>
<name>A0ABQ4DPC8_9CELL</name>
<comment type="similarity">
    <text evidence="1">Belongs to the ATP-dependent AMP-binding enzyme family.</text>
</comment>
<feature type="domain" description="AMP-dependent synthetase/ligase" evidence="3">
    <location>
        <begin position="12"/>
        <end position="402"/>
    </location>
</feature>
<sequence>MTETILHRIAAAVGERPEHPAVVYVREHDDDEVLTYGALADRAAAIAARLREVCEPGDRALLMYPSGTEFVAAFLGCLLARVVAVPAPLPGHYQYQRTRISAIAQDAGARVALTAAGGVTDVGEWAATDGGRVAVHATDAWSGAGAWVLPDGVDGADVALLQFTSGSTGDPKGVVVTHANLSHNTACITRVYGLTSQTPVGGWIPLYHDMGLMGQLLPALVLGATAVLLSPTAFAKRPRMWLQTISRHRVHYSASPDFGYELCLDRMTDADVATLELSCWKVAANGSEPVIASTLRAFTERFAPVGFDGAAFTPSYGMAEATVYVSGEPDPRPLTRSVSVAALEAGRLVASSGADDATEVVNCGRPEDFTCRVVDRATLRVLPEGEVGEIWLAGPSVGAGYWGRLDATAEQFEAHTADGEGPFLRTGDLGALVDGDLYVTGRAKEVVIIHGRNIYPQDVEHSIRAELRELASLSGAAFAVADEAGRDAMVVLHEVRGRRDGEALHGLMMSIQQLVARDFGVVPSEVHLLRPGAVRKSTSGKVQRTTMRELHLARQLVPVASWSRPVGSVR</sequence>
<evidence type="ECO:0000313" key="4">
    <source>
        <dbReference type="EMBL" id="GIG41202.1"/>
    </source>
</evidence>
<keyword evidence="5" id="KW-1185">Reference proteome</keyword>
<comment type="caution">
    <text evidence="4">The sequence shown here is derived from an EMBL/GenBank/DDBJ whole genome shotgun (WGS) entry which is preliminary data.</text>
</comment>
<dbReference type="InterPro" id="IPR045851">
    <property type="entry name" value="AMP-bd_C_sf"/>
</dbReference>
<dbReference type="Proteomes" id="UP000614741">
    <property type="component" value="Unassembled WGS sequence"/>
</dbReference>
<accession>A0ABQ4DPC8</accession>
<dbReference type="Pfam" id="PF00501">
    <property type="entry name" value="AMP-binding"/>
    <property type="match status" value="1"/>
</dbReference>
<dbReference type="Gene3D" id="3.40.50.12780">
    <property type="entry name" value="N-terminal domain of ligase-like"/>
    <property type="match status" value="1"/>
</dbReference>
<evidence type="ECO:0000313" key="5">
    <source>
        <dbReference type="Proteomes" id="UP000614741"/>
    </source>
</evidence>
<evidence type="ECO:0000256" key="2">
    <source>
        <dbReference type="ARBA" id="ARBA00022598"/>
    </source>
</evidence>
<dbReference type="InterPro" id="IPR000873">
    <property type="entry name" value="AMP-dep_synth/lig_dom"/>
</dbReference>
<proteinExistence type="inferred from homology"/>
<dbReference type="PANTHER" id="PTHR22754:SF32">
    <property type="entry name" value="DISCO-INTERACTING PROTEIN 2"/>
    <property type="match status" value="1"/>
</dbReference>
<dbReference type="PROSITE" id="PS00455">
    <property type="entry name" value="AMP_BINDING"/>
    <property type="match status" value="1"/>
</dbReference>
<organism evidence="4 5">
    <name type="scientific">Cellulomonas phragmiteti</name>
    <dbReference type="NCBI Taxonomy" id="478780"/>
    <lineage>
        <taxon>Bacteria</taxon>
        <taxon>Bacillati</taxon>
        <taxon>Actinomycetota</taxon>
        <taxon>Actinomycetes</taxon>
        <taxon>Micrococcales</taxon>
        <taxon>Cellulomonadaceae</taxon>
        <taxon>Cellulomonas</taxon>
    </lineage>
</organism>
<dbReference type="RefSeq" id="WP_203675495.1">
    <property type="nucleotide sequence ID" value="NZ_BONP01000021.1"/>
</dbReference>
<dbReference type="SUPFAM" id="SSF56801">
    <property type="entry name" value="Acetyl-CoA synthetase-like"/>
    <property type="match status" value="1"/>
</dbReference>
<protein>
    <submittedName>
        <fullName evidence="4">Polyketide synthase</fullName>
    </submittedName>
</protein>
<dbReference type="CDD" id="cd05931">
    <property type="entry name" value="FAAL"/>
    <property type="match status" value="1"/>
</dbReference>
<dbReference type="Gene3D" id="3.30.300.30">
    <property type="match status" value="1"/>
</dbReference>
<dbReference type="InterPro" id="IPR042099">
    <property type="entry name" value="ANL_N_sf"/>
</dbReference>
<reference evidence="4 5" key="1">
    <citation type="submission" date="2021-01" db="EMBL/GenBank/DDBJ databases">
        <title>Whole genome shotgun sequence of Cellulomonas phragmiteti NBRC 110785.</title>
        <authorList>
            <person name="Komaki H."/>
            <person name="Tamura T."/>
        </authorList>
    </citation>
    <scope>NUCLEOTIDE SEQUENCE [LARGE SCALE GENOMIC DNA]</scope>
    <source>
        <strain evidence="4 5">NBRC 110785</strain>
    </source>
</reference>
<dbReference type="EMBL" id="BONP01000021">
    <property type="protein sequence ID" value="GIG41202.1"/>
    <property type="molecule type" value="Genomic_DNA"/>
</dbReference>
<evidence type="ECO:0000259" key="3">
    <source>
        <dbReference type="Pfam" id="PF00501"/>
    </source>
</evidence>
<evidence type="ECO:0000256" key="1">
    <source>
        <dbReference type="ARBA" id="ARBA00006432"/>
    </source>
</evidence>
<gene>
    <name evidence="4" type="ORF">Cph01nite_29640</name>
</gene>
<dbReference type="InterPro" id="IPR020845">
    <property type="entry name" value="AMP-binding_CS"/>
</dbReference>